<dbReference type="InterPro" id="IPR001915">
    <property type="entry name" value="Peptidase_M48"/>
</dbReference>
<evidence type="ECO:0000256" key="1">
    <source>
        <dbReference type="ARBA" id="ARBA00022670"/>
    </source>
</evidence>
<accession>A0ABP3PTR1</accession>
<organism evidence="8 9">
    <name type="scientific">Craurococcus roseus</name>
    <dbReference type="NCBI Taxonomy" id="77585"/>
    <lineage>
        <taxon>Bacteria</taxon>
        <taxon>Pseudomonadati</taxon>
        <taxon>Pseudomonadota</taxon>
        <taxon>Alphaproteobacteria</taxon>
        <taxon>Acetobacterales</taxon>
        <taxon>Acetobacteraceae</taxon>
        <taxon>Craurococcus</taxon>
    </lineage>
</organism>
<evidence type="ECO:0000259" key="7">
    <source>
        <dbReference type="Pfam" id="PF01435"/>
    </source>
</evidence>
<evidence type="ECO:0000256" key="6">
    <source>
        <dbReference type="RuleBase" id="RU003983"/>
    </source>
</evidence>
<gene>
    <name evidence="8" type="ORF">GCM10009416_06720</name>
</gene>
<evidence type="ECO:0000256" key="3">
    <source>
        <dbReference type="ARBA" id="ARBA00022801"/>
    </source>
</evidence>
<keyword evidence="4 6" id="KW-0862">Zinc</keyword>
<dbReference type="EMBL" id="BAAAFZ010000008">
    <property type="protein sequence ID" value="GAA0570801.1"/>
    <property type="molecule type" value="Genomic_DNA"/>
</dbReference>
<dbReference type="PANTHER" id="PTHR22726">
    <property type="entry name" value="METALLOENDOPEPTIDASE OMA1"/>
    <property type="match status" value="1"/>
</dbReference>
<evidence type="ECO:0000256" key="5">
    <source>
        <dbReference type="ARBA" id="ARBA00023049"/>
    </source>
</evidence>
<name>A0ABP3PTR1_9PROT</name>
<dbReference type="InterPro" id="IPR051156">
    <property type="entry name" value="Mito/Outer_Membr_Metalloprot"/>
</dbReference>
<evidence type="ECO:0000313" key="9">
    <source>
        <dbReference type="Proteomes" id="UP001501588"/>
    </source>
</evidence>
<sequence length="254" mass="25940">MLLAACAARPTPPAIGAAEVEAARRGIAAAPPPAAQPRTAEEGTAMLASAAARVSAAAEPVCAAYLNRPCGFTVRFDPSSGAARAFAHGQGQVTLTAGMVRLVETEDELAAVVAHEFGHHLAGHLNRQRTRGTVAGTVASTVIGAVVPFGGLAGLVIGQGAAQLGAGAARLAYSKGEEREADYLGAYLVARAGYDLERAGNLWARIARPEAARSGSGVAGLLATHPAEAERLAAWRRTTEEIRASPDLIPRRGG</sequence>
<dbReference type="Proteomes" id="UP001501588">
    <property type="component" value="Unassembled WGS sequence"/>
</dbReference>
<comment type="caution">
    <text evidence="8">The sequence shown here is derived from an EMBL/GenBank/DDBJ whole genome shotgun (WGS) entry which is preliminary data.</text>
</comment>
<keyword evidence="3 6" id="KW-0378">Hydrolase</keyword>
<proteinExistence type="inferred from homology"/>
<keyword evidence="5 6" id="KW-0482">Metalloprotease</keyword>
<evidence type="ECO:0000256" key="4">
    <source>
        <dbReference type="ARBA" id="ARBA00022833"/>
    </source>
</evidence>
<dbReference type="Pfam" id="PF01435">
    <property type="entry name" value="Peptidase_M48"/>
    <property type="match status" value="1"/>
</dbReference>
<reference evidence="9" key="1">
    <citation type="journal article" date="2019" name="Int. J. Syst. Evol. Microbiol.">
        <title>The Global Catalogue of Microorganisms (GCM) 10K type strain sequencing project: providing services to taxonomists for standard genome sequencing and annotation.</title>
        <authorList>
            <consortium name="The Broad Institute Genomics Platform"/>
            <consortium name="The Broad Institute Genome Sequencing Center for Infectious Disease"/>
            <person name="Wu L."/>
            <person name="Ma J."/>
        </authorList>
    </citation>
    <scope>NUCLEOTIDE SEQUENCE [LARGE SCALE GENOMIC DNA]</scope>
    <source>
        <strain evidence="9">JCM 9933</strain>
    </source>
</reference>
<keyword evidence="2" id="KW-0479">Metal-binding</keyword>
<comment type="cofactor">
    <cofactor evidence="6">
        <name>Zn(2+)</name>
        <dbReference type="ChEBI" id="CHEBI:29105"/>
    </cofactor>
    <text evidence="6">Binds 1 zinc ion per subunit.</text>
</comment>
<evidence type="ECO:0000313" key="8">
    <source>
        <dbReference type="EMBL" id="GAA0570801.1"/>
    </source>
</evidence>
<feature type="domain" description="Peptidase M48" evidence="7">
    <location>
        <begin position="70"/>
        <end position="237"/>
    </location>
</feature>
<protein>
    <recommendedName>
        <fullName evidence="7">Peptidase M48 domain-containing protein</fullName>
    </recommendedName>
</protein>
<keyword evidence="9" id="KW-1185">Reference proteome</keyword>
<keyword evidence="1 6" id="KW-0645">Protease</keyword>
<dbReference type="PANTHER" id="PTHR22726:SF1">
    <property type="entry name" value="METALLOENDOPEPTIDASE OMA1, MITOCHONDRIAL"/>
    <property type="match status" value="1"/>
</dbReference>
<dbReference type="Gene3D" id="3.30.2010.10">
    <property type="entry name" value="Metalloproteases ('zincins'), catalytic domain"/>
    <property type="match status" value="1"/>
</dbReference>
<comment type="similarity">
    <text evidence="6">Belongs to the peptidase M48 family.</text>
</comment>
<evidence type="ECO:0000256" key="2">
    <source>
        <dbReference type="ARBA" id="ARBA00022723"/>
    </source>
</evidence>